<feature type="compositionally biased region" description="Basic and acidic residues" evidence="1">
    <location>
        <begin position="1"/>
        <end position="12"/>
    </location>
</feature>
<evidence type="ECO:0000256" key="1">
    <source>
        <dbReference type="SAM" id="MobiDB-lite"/>
    </source>
</evidence>
<feature type="region of interest" description="Disordered" evidence="1">
    <location>
        <begin position="1"/>
        <end position="33"/>
    </location>
</feature>
<feature type="region of interest" description="Disordered" evidence="1">
    <location>
        <begin position="45"/>
        <end position="78"/>
    </location>
</feature>
<comment type="caution">
    <text evidence="2">The sequence shown here is derived from an EMBL/GenBank/DDBJ whole genome shotgun (WGS) entry which is preliminary data.</text>
</comment>
<dbReference type="AlphaFoldDB" id="A0AAN9EVI5"/>
<protein>
    <submittedName>
        <fullName evidence="2">Uncharacterized protein</fullName>
    </submittedName>
</protein>
<dbReference type="Proteomes" id="UP001372338">
    <property type="component" value="Unassembled WGS sequence"/>
</dbReference>
<feature type="compositionally biased region" description="Low complexity" evidence="1">
    <location>
        <begin position="219"/>
        <end position="231"/>
    </location>
</feature>
<gene>
    <name evidence="2" type="ORF">RIF29_26943</name>
</gene>
<proteinExistence type="predicted"/>
<keyword evidence="3" id="KW-1185">Reference proteome</keyword>
<evidence type="ECO:0000313" key="3">
    <source>
        <dbReference type="Proteomes" id="UP001372338"/>
    </source>
</evidence>
<name>A0AAN9EVI5_CROPI</name>
<feature type="compositionally biased region" description="Basic and acidic residues" evidence="1">
    <location>
        <begin position="45"/>
        <end position="59"/>
    </location>
</feature>
<feature type="region of interest" description="Disordered" evidence="1">
    <location>
        <begin position="117"/>
        <end position="231"/>
    </location>
</feature>
<dbReference type="PANTHER" id="PTHR35511">
    <property type="entry name" value="A-KINASE ANCHOR-LIKE PROTEIN"/>
    <property type="match status" value="1"/>
</dbReference>
<feature type="compositionally biased region" description="Basic and acidic residues" evidence="1">
    <location>
        <begin position="121"/>
        <end position="137"/>
    </location>
</feature>
<dbReference type="PANTHER" id="PTHR35511:SF2">
    <property type="entry name" value="A-KINASE ANCHOR-LIKE PROTEIN"/>
    <property type="match status" value="1"/>
</dbReference>
<sequence length="231" mass="25043">MPQGVEKEDKAESFNQDGIKIMSEGSDARTTESCRVITNLDTIEIDDKHQESSKLEKSRNGCAKENIEQQSIDSENSLVEAKISIPRGGIIDQVKDHNVKNFKATNSNEQREIMDLNFENDSARKEAAQRDSGKAIESEAIGTGKLEIQEVETPQRGSAKECEGEDEFEKISPSSSSSGTVMIKGSQDADVSPKKSHGVLSGVGSKVKHSISKVKKAITGKSSSKKTSSPK</sequence>
<evidence type="ECO:0000313" key="2">
    <source>
        <dbReference type="EMBL" id="KAK7260688.1"/>
    </source>
</evidence>
<feature type="compositionally biased region" description="Basic residues" evidence="1">
    <location>
        <begin position="206"/>
        <end position="218"/>
    </location>
</feature>
<reference evidence="2 3" key="1">
    <citation type="submission" date="2024-01" db="EMBL/GenBank/DDBJ databases">
        <title>The genomes of 5 underutilized Papilionoideae crops provide insights into root nodulation and disease resistanc.</title>
        <authorList>
            <person name="Yuan L."/>
        </authorList>
    </citation>
    <scope>NUCLEOTIDE SEQUENCE [LARGE SCALE GENOMIC DNA]</scope>
    <source>
        <strain evidence="2">ZHUSHIDOU_FW_LH</strain>
        <tissue evidence="2">Leaf</tissue>
    </source>
</reference>
<feature type="compositionally biased region" description="Polar residues" evidence="1">
    <location>
        <begin position="68"/>
        <end position="77"/>
    </location>
</feature>
<organism evidence="2 3">
    <name type="scientific">Crotalaria pallida</name>
    <name type="common">Smooth rattlebox</name>
    <name type="synonym">Crotalaria striata</name>
    <dbReference type="NCBI Taxonomy" id="3830"/>
    <lineage>
        <taxon>Eukaryota</taxon>
        <taxon>Viridiplantae</taxon>
        <taxon>Streptophyta</taxon>
        <taxon>Embryophyta</taxon>
        <taxon>Tracheophyta</taxon>
        <taxon>Spermatophyta</taxon>
        <taxon>Magnoliopsida</taxon>
        <taxon>eudicotyledons</taxon>
        <taxon>Gunneridae</taxon>
        <taxon>Pentapetalae</taxon>
        <taxon>rosids</taxon>
        <taxon>fabids</taxon>
        <taxon>Fabales</taxon>
        <taxon>Fabaceae</taxon>
        <taxon>Papilionoideae</taxon>
        <taxon>50 kb inversion clade</taxon>
        <taxon>genistoids sensu lato</taxon>
        <taxon>core genistoids</taxon>
        <taxon>Crotalarieae</taxon>
        <taxon>Crotalaria</taxon>
    </lineage>
</organism>
<dbReference type="EMBL" id="JAYWIO010000005">
    <property type="protein sequence ID" value="KAK7260688.1"/>
    <property type="molecule type" value="Genomic_DNA"/>
</dbReference>
<accession>A0AAN9EVI5</accession>